<dbReference type="InterPro" id="IPR005225">
    <property type="entry name" value="Small_GTP-bd"/>
</dbReference>
<dbReference type="PROSITE" id="PS51420">
    <property type="entry name" value="RHO"/>
    <property type="match status" value="1"/>
</dbReference>
<dbReference type="Gene3D" id="3.40.50.300">
    <property type="entry name" value="P-loop containing nucleotide triphosphate hydrolases"/>
    <property type="match status" value="2"/>
</dbReference>
<keyword evidence="4" id="KW-1185">Reference proteome</keyword>
<reference evidence="3 4" key="1">
    <citation type="submission" date="2024-08" db="EMBL/GenBank/DDBJ databases">
        <authorList>
            <person name="Cucini C."/>
            <person name="Frati F."/>
        </authorList>
    </citation>
    <scope>NUCLEOTIDE SEQUENCE [LARGE SCALE GENOMIC DNA]</scope>
</reference>
<dbReference type="PROSITE" id="PS51421">
    <property type="entry name" value="RAS"/>
    <property type="match status" value="1"/>
</dbReference>
<keyword evidence="2" id="KW-0342">GTP-binding</keyword>
<dbReference type="InterPro" id="IPR027417">
    <property type="entry name" value="P-loop_NTPase"/>
</dbReference>
<dbReference type="PANTHER" id="PTHR24072">
    <property type="entry name" value="RHO FAMILY GTPASE"/>
    <property type="match status" value="1"/>
</dbReference>
<evidence type="ECO:0000256" key="1">
    <source>
        <dbReference type="ARBA" id="ARBA00022741"/>
    </source>
</evidence>
<dbReference type="InterPro" id="IPR001806">
    <property type="entry name" value="Small_GTPase"/>
</dbReference>
<keyword evidence="1" id="KW-0547">Nucleotide-binding</keyword>
<dbReference type="PROSITE" id="PS51419">
    <property type="entry name" value="RAB"/>
    <property type="match status" value="1"/>
</dbReference>
<protein>
    <submittedName>
        <fullName evidence="3">Uncharacterized protein</fullName>
    </submittedName>
</protein>
<dbReference type="CDD" id="cd00157">
    <property type="entry name" value="Rho"/>
    <property type="match status" value="1"/>
</dbReference>
<gene>
    <name evidence="3" type="ORF">ODALV1_LOCUS8877</name>
</gene>
<evidence type="ECO:0000256" key="2">
    <source>
        <dbReference type="ARBA" id="ARBA00023134"/>
    </source>
</evidence>
<dbReference type="SMART" id="SM00174">
    <property type="entry name" value="RHO"/>
    <property type="match status" value="1"/>
</dbReference>
<comment type="caution">
    <text evidence="3">The sequence shown here is derived from an EMBL/GenBank/DDBJ whole genome shotgun (WGS) entry which is preliminary data.</text>
</comment>
<evidence type="ECO:0000313" key="4">
    <source>
        <dbReference type="Proteomes" id="UP001642540"/>
    </source>
</evidence>
<dbReference type="Pfam" id="PF00071">
    <property type="entry name" value="Ras"/>
    <property type="match status" value="2"/>
</dbReference>
<dbReference type="SMART" id="SM00175">
    <property type="entry name" value="RAB"/>
    <property type="match status" value="1"/>
</dbReference>
<sequence length="385" mass="43536">MCDDITENSVDVQTVKCVLVGDSQTGKTRLFERFINRPLSSIYIPTVFDVVSKEVEIGVGTKNKVNLNLWDSSGSHVYDSIRPISYPHTDCFIICYSVNDKSSFENVEKRWLPEILKYGDGPRVPYILVSTHFSQDDKSEIGNDKKEDKDHELLVAVEGERLRSEIQANAFYQCAVGPDIDVQYSDMILQKAVDLAYIKKLEEEKPPNPVWKFQSLNVVLMGDKGVGKSSLVQACFKDQLQIASNCNDNTISDENYHNFIMDGTEYFLRITEIHEVQPVNSLLEKFDQIHVLILCYAINDPFSFQSVAVDWHRNLNNSISKPLPILLIGNKTDLKEDSLVVIPSEDGEELMLEKKFAAFMECSAKSSENIAQILKTIVAIFGEDT</sequence>
<dbReference type="Proteomes" id="UP001642540">
    <property type="component" value="Unassembled WGS sequence"/>
</dbReference>
<dbReference type="SUPFAM" id="SSF52540">
    <property type="entry name" value="P-loop containing nucleoside triphosphate hydrolases"/>
    <property type="match status" value="2"/>
</dbReference>
<dbReference type="InterPro" id="IPR003578">
    <property type="entry name" value="Small_GTPase_Rho"/>
</dbReference>
<dbReference type="PRINTS" id="PR00449">
    <property type="entry name" value="RASTRNSFRMNG"/>
</dbReference>
<dbReference type="EMBL" id="CAXLJM020000027">
    <property type="protein sequence ID" value="CAL8094749.1"/>
    <property type="molecule type" value="Genomic_DNA"/>
</dbReference>
<name>A0ABP1Q9T6_9HEXA</name>
<accession>A0ABP1Q9T6</accession>
<dbReference type="NCBIfam" id="TIGR00231">
    <property type="entry name" value="small_GTP"/>
    <property type="match status" value="1"/>
</dbReference>
<organism evidence="3 4">
    <name type="scientific">Orchesella dallaii</name>
    <dbReference type="NCBI Taxonomy" id="48710"/>
    <lineage>
        <taxon>Eukaryota</taxon>
        <taxon>Metazoa</taxon>
        <taxon>Ecdysozoa</taxon>
        <taxon>Arthropoda</taxon>
        <taxon>Hexapoda</taxon>
        <taxon>Collembola</taxon>
        <taxon>Entomobryomorpha</taxon>
        <taxon>Entomobryoidea</taxon>
        <taxon>Orchesellidae</taxon>
        <taxon>Orchesellinae</taxon>
        <taxon>Orchesella</taxon>
    </lineage>
</organism>
<evidence type="ECO:0000313" key="3">
    <source>
        <dbReference type="EMBL" id="CAL8094749.1"/>
    </source>
</evidence>
<dbReference type="SMART" id="SM00173">
    <property type="entry name" value="RAS"/>
    <property type="match status" value="1"/>
</dbReference>
<proteinExistence type="predicted"/>